<evidence type="ECO:0000256" key="1">
    <source>
        <dbReference type="SAM" id="SignalP"/>
    </source>
</evidence>
<reference evidence="4" key="1">
    <citation type="journal article" date="2019" name="Int. J. Syst. Evol. Microbiol.">
        <title>The Global Catalogue of Microorganisms (GCM) 10K type strain sequencing project: providing services to taxonomists for standard genome sequencing and annotation.</title>
        <authorList>
            <consortium name="The Broad Institute Genomics Platform"/>
            <consortium name="The Broad Institute Genome Sequencing Center for Infectious Disease"/>
            <person name="Wu L."/>
            <person name="Ma J."/>
        </authorList>
    </citation>
    <scope>NUCLEOTIDE SEQUENCE [LARGE SCALE GENOMIC DNA]</scope>
    <source>
        <strain evidence="4">CGMCC 1.12923</strain>
    </source>
</reference>
<accession>A0ABQ1RJW8</accession>
<feature type="domain" description="Amidohydrolase-related" evidence="2">
    <location>
        <begin position="74"/>
        <end position="225"/>
    </location>
</feature>
<sequence length="463" mass="51432">MYRIMLTLALVWPTLSFADTSQTLYINANLIHPEKGEIVKNGYLLVRDGRFVAVGQSRPALSEPHQVVDLKGQYVTAGFIDTHAHISLGEVSYEIDDQNVSFQAANSLEIGRWNGERMLQHGITAIRNPGGDTSANLAYKQAQRNGELKGPKAFVAGAIINTQPFDGLVAQAQSDQDIDRIIRHQAEQGVDYIKLYTGLSEAQLARAVASAKAFQLPVIAHLEDISWTTGAELGIDHLVHAMPVSPALLGQKERQRYLQSHRPGSFSWFEWYQHMSLSSIKIDELAQTLTSTNTAVDPTLIVFYNAFFADQSQVTAHQELELVHPDLLNNWRTFYHFNIGWQTEDYQQAQQVWPKVLAFVKFLHDRGVTLSIGTDLGNPWVIPGLSYHQEMALMADAGLTPMQILAMATHKGAEVLGQADQLGRLTPGLIADFVVFASDPSQSIENTRDISMVVQAGKKVYKR</sequence>
<dbReference type="InterPro" id="IPR006680">
    <property type="entry name" value="Amidohydro-rel"/>
</dbReference>
<dbReference type="RefSeq" id="WP_099035229.1">
    <property type="nucleotide sequence ID" value="NZ_BMGJ01000010.1"/>
</dbReference>
<dbReference type="InterPro" id="IPR011059">
    <property type="entry name" value="Metal-dep_hydrolase_composite"/>
</dbReference>
<dbReference type="InterPro" id="IPR051781">
    <property type="entry name" value="Metallo-dep_Hydrolase"/>
</dbReference>
<dbReference type="PANTHER" id="PTHR43135">
    <property type="entry name" value="ALPHA-D-RIBOSE 1-METHYLPHOSPHONATE 5-TRIPHOSPHATE DIPHOSPHATASE"/>
    <property type="match status" value="1"/>
</dbReference>
<feature type="chain" id="PRO_5046776057" description="Amidohydrolase-related domain-containing protein" evidence="1">
    <location>
        <begin position="19"/>
        <end position="463"/>
    </location>
</feature>
<dbReference type="SUPFAM" id="SSF51556">
    <property type="entry name" value="Metallo-dependent hydrolases"/>
    <property type="match status" value="1"/>
</dbReference>
<protein>
    <recommendedName>
        <fullName evidence="2">Amidohydrolase-related domain-containing protein</fullName>
    </recommendedName>
</protein>
<organism evidence="3 4">
    <name type="scientific">Lacimicrobium alkaliphilum</name>
    <dbReference type="NCBI Taxonomy" id="1526571"/>
    <lineage>
        <taxon>Bacteria</taxon>
        <taxon>Pseudomonadati</taxon>
        <taxon>Pseudomonadota</taxon>
        <taxon>Gammaproteobacteria</taxon>
        <taxon>Alteromonadales</taxon>
        <taxon>Alteromonadaceae</taxon>
        <taxon>Lacimicrobium</taxon>
    </lineage>
</organism>
<evidence type="ECO:0000313" key="3">
    <source>
        <dbReference type="EMBL" id="GGD69502.1"/>
    </source>
</evidence>
<name>A0ABQ1RJW8_9ALTE</name>
<comment type="caution">
    <text evidence="3">The sequence shown here is derived from an EMBL/GenBank/DDBJ whole genome shotgun (WGS) entry which is preliminary data.</text>
</comment>
<dbReference type="Gene3D" id="2.30.40.10">
    <property type="entry name" value="Urease, subunit C, domain 1"/>
    <property type="match status" value="1"/>
</dbReference>
<gene>
    <name evidence="3" type="ORF">GCM10011357_25690</name>
</gene>
<evidence type="ECO:0000313" key="4">
    <source>
        <dbReference type="Proteomes" id="UP000614272"/>
    </source>
</evidence>
<keyword evidence="1" id="KW-0732">Signal</keyword>
<dbReference type="Gene3D" id="3.20.20.140">
    <property type="entry name" value="Metal-dependent hydrolases"/>
    <property type="match status" value="1"/>
</dbReference>
<feature type="domain" description="Amidohydrolase-related" evidence="2">
    <location>
        <begin position="356"/>
        <end position="460"/>
    </location>
</feature>
<feature type="signal peptide" evidence="1">
    <location>
        <begin position="1"/>
        <end position="18"/>
    </location>
</feature>
<evidence type="ECO:0000259" key="2">
    <source>
        <dbReference type="Pfam" id="PF01979"/>
    </source>
</evidence>
<dbReference type="InterPro" id="IPR032466">
    <property type="entry name" value="Metal_Hydrolase"/>
</dbReference>
<dbReference type="Proteomes" id="UP000614272">
    <property type="component" value="Unassembled WGS sequence"/>
</dbReference>
<dbReference type="PANTHER" id="PTHR43135:SF3">
    <property type="entry name" value="ALPHA-D-RIBOSE 1-METHYLPHOSPHONATE 5-TRIPHOSPHATE DIPHOSPHATASE"/>
    <property type="match status" value="1"/>
</dbReference>
<dbReference type="Pfam" id="PF01979">
    <property type="entry name" value="Amidohydro_1"/>
    <property type="match status" value="2"/>
</dbReference>
<dbReference type="SUPFAM" id="SSF51338">
    <property type="entry name" value="Composite domain of metallo-dependent hydrolases"/>
    <property type="match status" value="1"/>
</dbReference>
<proteinExistence type="predicted"/>
<keyword evidence="4" id="KW-1185">Reference proteome</keyword>
<dbReference type="EMBL" id="BMGJ01000010">
    <property type="protein sequence ID" value="GGD69502.1"/>
    <property type="molecule type" value="Genomic_DNA"/>
</dbReference>